<sequence length="505" mass="53657">MIATRTRGGGRMTIDDRAELSGTDLERIVRRIGDLNAAGAVADFDLATLLTQVPSPLTALNLDRARIVYHQQLTVVLLELEATTLAIRTAALAYREAEKGVSEVFGGLLDGLGYVTGRVIAISLPVVIPAALVVGIPVYAAATVLDAVGADDLVEQQFGIDLAQTTDRLKEDLTRLVFENSDATGAVIEHVLPGMVVGFLGLPPQLLAVDSDTTLWPHDSGSMTAWVLAAANLVGLLTPSEVEVWKAEGLTPAHAQPPADVAELYSREAAQHRGVDSGQVRIEEVRSPDGTTRYIVYVPATTDWSPEPGENTTDLTTNVEGMAGNDTVMREMVRQAIADAGIGSDAEVMLVGYSQGGITAGSLAADPAFLADVNVTALVTVGAPISDFAIDESVDVLAIEHEQDLVPDLDGNEDPARDRWTTITVDYDPDELRKAPNLADKSDAELDEMFSSAGAAHSSAAYSASLALMVGAGHPALRRFTTRNAGFFSGDITETRDYQGKRKRR</sequence>
<evidence type="ECO:0000313" key="1">
    <source>
        <dbReference type="EMBL" id="QQB14913.1"/>
    </source>
</evidence>
<dbReference type="SUPFAM" id="SSF53474">
    <property type="entry name" value="alpha/beta-Hydrolases"/>
    <property type="match status" value="1"/>
</dbReference>
<dbReference type="RefSeq" id="WP_198499952.1">
    <property type="nucleotide sequence ID" value="NZ_CP065989.1"/>
</dbReference>
<reference evidence="1 2" key="1">
    <citation type="submission" date="2020-12" db="EMBL/GenBank/DDBJ databases">
        <title>FDA dAtabase for Regulatory Grade micrObial Sequences (FDA-ARGOS): Supporting development and validation of Infectious Disease Dx tests.</title>
        <authorList>
            <person name="Sproer C."/>
            <person name="Gronow S."/>
            <person name="Severitt S."/>
            <person name="Schroder I."/>
            <person name="Tallon L."/>
            <person name="Sadzewicz L."/>
            <person name="Zhao X."/>
            <person name="Boylan J."/>
            <person name="Ott S."/>
            <person name="Bowen H."/>
            <person name="Vavikolanu K."/>
            <person name="Mehta A."/>
            <person name="Aluvathingal J."/>
            <person name="Nadendla S."/>
            <person name="Lowell S."/>
            <person name="Myers T."/>
            <person name="Yan Y."/>
            <person name="Sichtig H."/>
        </authorList>
    </citation>
    <scope>NUCLEOTIDE SEQUENCE [LARGE SCALE GENOMIC DNA]</scope>
    <source>
        <strain evidence="1 2">FDAARGOS_990</strain>
    </source>
</reference>
<dbReference type="EMBL" id="CP065989">
    <property type="protein sequence ID" value="QQB14913.1"/>
    <property type="molecule type" value="Genomic_DNA"/>
</dbReference>
<dbReference type="Proteomes" id="UP000595374">
    <property type="component" value="Chromosome"/>
</dbReference>
<organism evidence="1 2">
    <name type="scientific">Brevibacterium casei</name>
    <dbReference type="NCBI Taxonomy" id="33889"/>
    <lineage>
        <taxon>Bacteria</taxon>
        <taxon>Bacillati</taxon>
        <taxon>Actinomycetota</taxon>
        <taxon>Actinomycetes</taxon>
        <taxon>Micrococcales</taxon>
        <taxon>Brevibacteriaceae</taxon>
        <taxon>Brevibacterium</taxon>
    </lineage>
</organism>
<protein>
    <recommendedName>
        <fullName evidence="3">Alpha/beta hydrolase</fullName>
    </recommendedName>
</protein>
<evidence type="ECO:0000313" key="2">
    <source>
        <dbReference type="Proteomes" id="UP000595374"/>
    </source>
</evidence>
<dbReference type="InterPro" id="IPR029058">
    <property type="entry name" value="AB_hydrolase_fold"/>
</dbReference>
<name>A0A7T4A098_9MICO</name>
<gene>
    <name evidence="1" type="ORF">I6H47_02760</name>
</gene>
<accession>A0A7T4A098</accession>
<dbReference type="Gene3D" id="3.40.50.1820">
    <property type="entry name" value="alpha/beta hydrolase"/>
    <property type="match status" value="1"/>
</dbReference>
<proteinExistence type="predicted"/>
<dbReference type="PRINTS" id="PR00173">
    <property type="entry name" value="EDTRNSPORT"/>
</dbReference>
<evidence type="ECO:0008006" key="3">
    <source>
        <dbReference type="Google" id="ProtNLM"/>
    </source>
</evidence>
<dbReference type="AlphaFoldDB" id="A0A7T4A098"/>